<dbReference type="InterPro" id="IPR012902">
    <property type="entry name" value="N_methyl_site"/>
</dbReference>
<evidence type="ECO:0000313" key="3">
    <source>
        <dbReference type="EMBL" id="KGM07005.1"/>
    </source>
</evidence>
<evidence type="ECO:0000256" key="1">
    <source>
        <dbReference type="ARBA" id="ARBA00022481"/>
    </source>
</evidence>
<keyword evidence="2" id="KW-0472">Membrane</keyword>
<dbReference type="GO" id="GO:0015627">
    <property type="term" value="C:type II protein secretion system complex"/>
    <property type="evidence" value="ECO:0007669"/>
    <property type="project" value="InterPro"/>
</dbReference>
<dbReference type="SUPFAM" id="SSF54523">
    <property type="entry name" value="Pili subunits"/>
    <property type="match status" value="1"/>
</dbReference>
<dbReference type="EMBL" id="JRQD01000003">
    <property type="protein sequence ID" value="KGM07005.1"/>
    <property type="molecule type" value="Genomic_DNA"/>
</dbReference>
<proteinExistence type="predicted"/>
<sequence>MWFLLFDRPNKANFSSNYQTGFTLVEILLVIVLLGIVSIAAINAFDGNEDQARQNVTRLEMAELQKALLQFRRDNRELPCMVYRQGDFSPNTVNDVIAHENYNDFTGGFDLTPLPADAIAWQGWCQEDYNNNAGETIASNALVMLNQFPYDIAEFDFLLWNSSTQQGWNGAYISQEGLTDSWGNAYILMDPELIYGARYRCLINSAGDDYDVTGDLYECLTPSDVGFVAADHILPADTARIISPGPDGEIDPDYDANPVSGNDPCIAEGDDLILCLMR</sequence>
<evidence type="ECO:0008006" key="5">
    <source>
        <dbReference type="Google" id="ProtNLM"/>
    </source>
</evidence>
<keyword evidence="2" id="KW-1133">Transmembrane helix</keyword>
<name>A0A0A0BGI5_9GAMM</name>
<gene>
    <name evidence="3" type="ORF">LP43_1505</name>
</gene>
<protein>
    <recommendedName>
        <fullName evidence="5">Type II secretion system protein GspG C-terminal domain-containing protein</fullName>
    </recommendedName>
</protein>
<accession>A0A0A0BGI5</accession>
<dbReference type="GO" id="GO:0015628">
    <property type="term" value="P:protein secretion by the type II secretion system"/>
    <property type="evidence" value="ECO:0007669"/>
    <property type="project" value="InterPro"/>
</dbReference>
<reference evidence="3 4" key="1">
    <citation type="submission" date="2014-09" db="EMBL/GenBank/DDBJ databases">
        <authorList>
            <person name="Grob C."/>
            <person name="Taubert M."/>
            <person name="Howat A.M."/>
            <person name="Burns O.J."/>
            <person name="Dixon J.L."/>
            <person name="Chen Y."/>
            <person name="Murrell J.C."/>
        </authorList>
    </citation>
    <scope>NUCLEOTIDE SEQUENCE [LARGE SCALE GENOMIC DNA]</scope>
    <source>
        <strain evidence="3">L4</strain>
    </source>
</reference>
<comment type="caution">
    <text evidence="3">The sequence shown here is derived from an EMBL/GenBank/DDBJ whole genome shotgun (WGS) entry which is preliminary data.</text>
</comment>
<organism evidence="3 4">
    <name type="scientific">Methylophaga thiooxydans</name>
    <dbReference type="NCBI Taxonomy" id="392484"/>
    <lineage>
        <taxon>Bacteria</taxon>
        <taxon>Pseudomonadati</taxon>
        <taxon>Pseudomonadota</taxon>
        <taxon>Gammaproteobacteria</taxon>
        <taxon>Thiotrichales</taxon>
        <taxon>Piscirickettsiaceae</taxon>
        <taxon>Methylophaga</taxon>
    </lineage>
</organism>
<dbReference type="AlphaFoldDB" id="A0A0A0BGI5"/>
<dbReference type="Proteomes" id="UP000029999">
    <property type="component" value="Unassembled WGS sequence"/>
</dbReference>
<keyword evidence="2" id="KW-0812">Transmembrane</keyword>
<dbReference type="NCBIfam" id="TIGR02532">
    <property type="entry name" value="IV_pilin_GFxxxE"/>
    <property type="match status" value="1"/>
</dbReference>
<evidence type="ECO:0000313" key="4">
    <source>
        <dbReference type="Proteomes" id="UP000029999"/>
    </source>
</evidence>
<evidence type="ECO:0000256" key="2">
    <source>
        <dbReference type="SAM" id="Phobius"/>
    </source>
</evidence>
<feature type="transmembrane region" description="Helical" evidence="2">
    <location>
        <begin position="20"/>
        <end position="45"/>
    </location>
</feature>
<dbReference type="InterPro" id="IPR000983">
    <property type="entry name" value="Bac_GSPG_pilin"/>
</dbReference>
<dbReference type="Pfam" id="PF07963">
    <property type="entry name" value="N_methyl"/>
    <property type="match status" value="1"/>
</dbReference>
<dbReference type="PROSITE" id="PS00409">
    <property type="entry name" value="PROKAR_NTER_METHYL"/>
    <property type="match status" value="1"/>
</dbReference>
<dbReference type="PRINTS" id="PR00813">
    <property type="entry name" value="BCTERIALGSPG"/>
</dbReference>
<dbReference type="STRING" id="392484.LP43_1505"/>
<dbReference type="InterPro" id="IPR045584">
    <property type="entry name" value="Pilin-like"/>
</dbReference>
<dbReference type="RefSeq" id="WP_036313838.1">
    <property type="nucleotide sequence ID" value="NZ_JRQD01000003.1"/>
</dbReference>
<dbReference type="Gene3D" id="3.30.700.10">
    <property type="entry name" value="Glycoprotein, Type 4 Pilin"/>
    <property type="match status" value="1"/>
</dbReference>
<keyword evidence="1" id="KW-0488">Methylation</keyword>